<name>A0ABW1TTG3_9BURK</name>
<keyword evidence="2" id="KW-0411">Iron-sulfur</keyword>
<dbReference type="InterPro" id="IPR017938">
    <property type="entry name" value="Riboflavin_synthase-like_b-brl"/>
</dbReference>
<dbReference type="InterPro" id="IPR001709">
    <property type="entry name" value="Flavoprot_Pyr_Nucl_cyt_Rdtase"/>
</dbReference>
<dbReference type="PROSITE" id="PS51384">
    <property type="entry name" value="FAD_FR"/>
    <property type="match status" value="1"/>
</dbReference>
<dbReference type="InterPro" id="IPR001041">
    <property type="entry name" value="2Fe-2S_ferredoxin-type"/>
</dbReference>
<dbReference type="Proteomes" id="UP001596270">
    <property type="component" value="Unassembled WGS sequence"/>
</dbReference>
<comment type="cofactor">
    <cofactor evidence="3">
        <name>[2Fe-2S] cluster</name>
        <dbReference type="ChEBI" id="CHEBI:190135"/>
    </cofactor>
</comment>
<dbReference type="SUPFAM" id="SSF52343">
    <property type="entry name" value="Ferredoxin reductase-like, C-terminal NADP-linked domain"/>
    <property type="match status" value="1"/>
</dbReference>
<dbReference type="EMBL" id="JBHSRS010000004">
    <property type="protein sequence ID" value="MFC6280037.1"/>
    <property type="molecule type" value="Genomic_DNA"/>
</dbReference>
<comment type="cofactor">
    <cofactor evidence="1">
        <name>FAD</name>
        <dbReference type="ChEBI" id="CHEBI:57692"/>
    </cofactor>
</comment>
<dbReference type="CDD" id="cd00207">
    <property type="entry name" value="fer2"/>
    <property type="match status" value="1"/>
</dbReference>
<dbReference type="SUPFAM" id="SSF54292">
    <property type="entry name" value="2Fe-2S ferredoxin-like"/>
    <property type="match status" value="1"/>
</dbReference>
<evidence type="ECO:0000259" key="4">
    <source>
        <dbReference type="PROSITE" id="PS51085"/>
    </source>
</evidence>
<keyword evidence="2" id="KW-0001">2Fe-2S</keyword>
<comment type="caution">
    <text evidence="6">The sequence shown here is derived from an EMBL/GenBank/DDBJ whole genome shotgun (WGS) entry which is preliminary data.</text>
</comment>
<dbReference type="InterPro" id="IPR012675">
    <property type="entry name" value="Beta-grasp_dom_sf"/>
</dbReference>
<dbReference type="InterPro" id="IPR039261">
    <property type="entry name" value="FNR_nucleotide-bd"/>
</dbReference>
<evidence type="ECO:0000256" key="3">
    <source>
        <dbReference type="ARBA" id="ARBA00034078"/>
    </source>
</evidence>
<dbReference type="Gene3D" id="3.40.50.80">
    <property type="entry name" value="Nucleotide-binding domain of ferredoxin-NADP reductase (FNR) module"/>
    <property type="match status" value="1"/>
</dbReference>
<dbReference type="CDD" id="cd06189">
    <property type="entry name" value="flavin_oxioreductase"/>
    <property type="match status" value="1"/>
</dbReference>
<sequence length="343" mass="37651">MLIRLENSGREFEAAPLEFLLDAAERAGLTLPYSCRDGICGTCKARLSSGSVDHGFYASAALTEEERAQGYFLMCCSSAETDLVVDVPVEELGFSPGPVRLSCQVRRIERPADDVAIVQLGLPTGVTFRFRAGQYVEIVLDNGLRRSFSIANGPHDTATVELHIRHVAGGRFTPQVFGQLREGDPLTVEGPKGGFYLRDEHRPVILLASGTGFAPIKSMVLDALRRRLQGPATLYWGGRRPRDLYMMDLPTFWAHKYPAFHFVPVLSEADPADAWTGRTGWVHEAVMADFTDLSNHDVYACGVPAMVEAASRDLVARCGLLPERFFADLFLTAADRAQATTKA</sequence>
<dbReference type="Gene3D" id="2.40.30.10">
    <property type="entry name" value="Translation factors"/>
    <property type="match status" value="1"/>
</dbReference>
<dbReference type="PROSITE" id="PS00197">
    <property type="entry name" value="2FE2S_FER_1"/>
    <property type="match status" value="1"/>
</dbReference>
<dbReference type="PRINTS" id="PR00371">
    <property type="entry name" value="FPNCR"/>
</dbReference>
<dbReference type="InterPro" id="IPR008333">
    <property type="entry name" value="Cbr1-like_FAD-bd_dom"/>
</dbReference>
<organism evidence="6 7">
    <name type="scientific">Polaromonas aquatica</name>
    <dbReference type="NCBI Taxonomy" id="332657"/>
    <lineage>
        <taxon>Bacteria</taxon>
        <taxon>Pseudomonadati</taxon>
        <taxon>Pseudomonadota</taxon>
        <taxon>Betaproteobacteria</taxon>
        <taxon>Burkholderiales</taxon>
        <taxon>Comamonadaceae</taxon>
        <taxon>Polaromonas</taxon>
    </lineage>
</organism>
<evidence type="ECO:0000313" key="6">
    <source>
        <dbReference type="EMBL" id="MFC6280037.1"/>
    </source>
</evidence>
<keyword evidence="2" id="KW-0479">Metal-binding</keyword>
<evidence type="ECO:0000256" key="2">
    <source>
        <dbReference type="ARBA" id="ARBA00022714"/>
    </source>
</evidence>
<dbReference type="InterPro" id="IPR006058">
    <property type="entry name" value="2Fe2S_fd_BS"/>
</dbReference>
<dbReference type="InterPro" id="IPR001433">
    <property type="entry name" value="OxRdtase_FAD/NAD-bd"/>
</dbReference>
<dbReference type="PANTHER" id="PTHR47354">
    <property type="entry name" value="NADH OXIDOREDUCTASE HCR"/>
    <property type="match status" value="1"/>
</dbReference>
<dbReference type="PANTHER" id="PTHR47354:SF5">
    <property type="entry name" value="PROTEIN RFBI"/>
    <property type="match status" value="1"/>
</dbReference>
<dbReference type="PRINTS" id="PR00410">
    <property type="entry name" value="PHEHYDRXLASE"/>
</dbReference>
<gene>
    <name evidence="6" type="ORF">ACFQND_02160</name>
</gene>
<keyword evidence="2" id="KW-0408">Iron</keyword>
<dbReference type="Pfam" id="PF00970">
    <property type="entry name" value="FAD_binding_6"/>
    <property type="match status" value="1"/>
</dbReference>
<dbReference type="InterPro" id="IPR050415">
    <property type="entry name" value="MRET"/>
</dbReference>
<evidence type="ECO:0000313" key="7">
    <source>
        <dbReference type="Proteomes" id="UP001596270"/>
    </source>
</evidence>
<keyword evidence="7" id="KW-1185">Reference proteome</keyword>
<dbReference type="InterPro" id="IPR036010">
    <property type="entry name" value="2Fe-2S_ferredoxin-like_sf"/>
</dbReference>
<dbReference type="RefSeq" id="WP_371438000.1">
    <property type="nucleotide sequence ID" value="NZ_JBHSRS010000004.1"/>
</dbReference>
<evidence type="ECO:0000256" key="1">
    <source>
        <dbReference type="ARBA" id="ARBA00001974"/>
    </source>
</evidence>
<evidence type="ECO:0000259" key="5">
    <source>
        <dbReference type="PROSITE" id="PS51384"/>
    </source>
</evidence>
<dbReference type="InterPro" id="IPR017927">
    <property type="entry name" value="FAD-bd_FR_type"/>
</dbReference>
<proteinExistence type="predicted"/>
<dbReference type="PROSITE" id="PS51085">
    <property type="entry name" value="2FE2S_FER_2"/>
    <property type="match status" value="1"/>
</dbReference>
<dbReference type="Gene3D" id="3.10.20.30">
    <property type="match status" value="1"/>
</dbReference>
<dbReference type="SUPFAM" id="SSF63380">
    <property type="entry name" value="Riboflavin synthase domain-like"/>
    <property type="match status" value="1"/>
</dbReference>
<dbReference type="Pfam" id="PF00175">
    <property type="entry name" value="NAD_binding_1"/>
    <property type="match status" value="1"/>
</dbReference>
<feature type="domain" description="2Fe-2S ferredoxin-type" evidence="4">
    <location>
        <begin position="1"/>
        <end position="91"/>
    </location>
</feature>
<protein>
    <submittedName>
        <fullName evidence="6">CDP-6-deoxy-delta-3,4-glucoseen reductase</fullName>
    </submittedName>
</protein>
<dbReference type="Pfam" id="PF00111">
    <property type="entry name" value="Fer2"/>
    <property type="match status" value="1"/>
</dbReference>
<accession>A0ABW1TTG3</accession>
<feature type="domain" description="FAD-binding FR-type" evidence="5">
    <location>
        <begin position="98"/>
        <end position="198"/>
    </location>
</feature>
<reference evidence="7" key="1">
    <citation type="journal article" date="2019" name="Int. J. Syst. Evol. Microbiol.">
        <title>The Global Catalogue of Microorganisms (GCM) 10K type strain sequencing project: providing services to taxonomists for standard genome sequencing and annotation.</title>
        <authorList>
            <consortium name="The Broad Institute Genomics Platform"/>
            <consortium name="The Broad Institute Genome Sequencing Center for Infectious Disease"/>
            <person name="Wu L."/>
            <person name="Ma J."/>
        </authorList>
    </citation>
    <scope>NUCLEOTIDE SEQUENCE [LARGE SCALE GENOMIC DNA]</scope>
    <source>
        <strain evidence="7">CCUG 39402</strain>
    </source>
</reference>